<evidence type="ECO:0000256" key="1">
    <source>
        <dbReference type="SAM" id="MobiDB-lite"/>
    </source>
</evidence>
<reference evidence="3 4" key="1">
    <citation type="submission" date="2021-03" db="EMBL/GenBank/DDBJ databases">
        <title>Genomic Encyclopedia of Type Strains, Phase IV (KMG-IV): sequencing the most valuable type-strain genomes for metagenomic binning, comparative biology and taxonomic classification.</title>
        <authorList>
            <person name="Goeker M."/>
        </authorList>
    </citation>
    <scope>NUCLEOTIDE SEQUENCE [LARGE SCALE GENOMIC DNA]</scope>
    <source>
        <strain evidence="3 4">DSM 28650</strain>
    </source>
</reference>
<dbReference type="RefSeq" id="WP_209649847.1">
    <property type="nucleotide sequence ID" value="NZ_JAGGLL010000033.1"/>
</dbReference>
<organism evidence="3 4">
    <name type="scientific">Clostridium punense</name>
    <dbReference type="NCBI Taxonomy" id="1054297"/>
    <lineage>
        <taxon>Bacteria</taxon>
        <taxon>Bacillati</taxon>
        <taxon>Bacillota</taxon>
        <taxon>Clostridia</taxon>
        <taxon>Eubacteriales</taxon>
        <taxon>Clostridiaceae</taxon>
        <taxon>Clostridium</taxon>
    </lineage>
</organism>
<evidence type="ECO:0000313" key="4">
    <source>
        <dbReference type="Proteomes" id="UP001519308"/>
    </source>
</evidence>
<dbReference type="InterPro" id="IPR014195">
    <property type="entry name" value="Spore_III_AG"/>
</dbReference>
<proteinExistence type="predicted"/>
<dbReference type="Proteomes" id="UP001519308">
    <property type="component" value="Unassembled WGS sequence"/>
</dbReference>
<keyword evidence="2" id="KW-0812">Transmembrane</keyword>
<name>A0ABS4K738_9CLOT</name>
<keyword evidence="2" id="KW-1133">Transmembrane helix</keyword>
<evidence type="ECO:0000256" key="2">
    <source>
        <dbReference type="SAM" id="Phobius"/>
    </source>
</evidence>
<comment type="caution">
    <text evidence="3">The sequence shown here is derived from an EMBL/GenBank/DDBJ whole genome shotgun (WGS) entry which is preliminary data.</text>
</comment>
<dbReference type="NCBIfam" id="TIGR02830">
    <property type="entry name" value="spore_III_AG"/>
    <property type="match status" value="1"/>
</dbReference>
<accession>A0ABS4K738</accession>
<evidence type="ECO:0000313" key="3">
    <source>
        <dbReference type="EMBL" id="MBP2023598.1"/>
    </source>
</evidence>
<dbReference type="EMBL" id="JAGGLL010000033">
    <property type="protein sequence ID" value="MBP2023598.1"/>
    <property type="molecule type" value="Genomic_DNA"/>
</dbReference>
<keyword evidence="2" id="KW-0472">Membrane</keyword>
<feature type="transmembrane region" description="Helical" evidence="2">
    <location>
        <begin position="41"/>
        <end position="62"/>
    </location>
</feature>
<feature type="compositionally biased region" description="Basic and acidic residues" evidence="1">
    <location>
        <begin position="135"/>
        <end position="146"/>
    </location>
</feature>
<gene>
    <name evidence="3" type="ORF">J2Z44_003437</name>
</gene>
<sequence length="224" mass="24634">MLEELKNKLTMIVKGEIKLVDSSPEKQEEEKKGSKNKGKNFVSNMMILFLAGVLLVIVSTIFKPDIIPSAANKTNEKTIQTSGQGGDTPTTDNSYKERVQNELMSTLEHIDGVGKVRVMMYFEGGEEQVPAFNTDESKSSTEEKDPSGGTRKITQDGGGNTVVMTNDGSNQQPFILKKYNPKITGICIVAEGASDKITELRVRQAVTILFGLPENKVQVYPMKK</sequence>
<feature type="region of interest" description="Disordered" evidence="1">
    <location>
        <begin position="129"/>
        <end position="161"/>
    </location>
</feature>
<keyword evidence="4" id="KW-1185">Reference proteome</keyword>
<protein>
    <submittedName>
        <fullName evidence="3">Stage III sporulation protein AG</fullName>
    </submittedName>
</protein>